<dbReference type="EMBL" id="CP034206">
    <property type="protein sequence ID" value="QBZ59155.1"/>
    <property type="molecule type" value="Genomic_DNA"/>
</dbReference>
<dbReference type="Proteomes" id="UP000294847">
    <property type="component" value="Chromosome 3"/>
</dbReference>
<gene>
    <name evidence="1" type="ORF">PoMZ_04115</name>
</gene>
<organism evidence="1 2">
    <name type="scientific">Pyricularia oryzae</name>
    <name type="common">Rice blast fungus</name>
    <name type="synonym">Magnaporthe oryzae</name>
    <dbReference type="NCBI Taxonomy" id="318829"/>
    <lineage>
        <taxon>Eukaryota</taxon>
        <taxon>Fungi</taxon>
        <taxon>Dikarya</taxon>
        <taxon>Ascomycota</taxon>
        <taxon>Pezizomycotina</taxon>
        <taxon>Sordariomycetes</taxon>
        <taxon>Sordariomycetidae</taxon>
        <taxon>Magnaporthales</taxon>
        <taxon>Pyriculariaceae</taxon>
        <taxon>Pyricularia</taxon>
    </lineage>
</organism>
<evidence type="ECO:0000313" key="1">
    <source>
        <dbReference type="EMBL" id="QBZ59155.1"/>
    </source>
</evidence>
<proteinExistence type="predicted"/>
<dbReference type="AlphaFoldDB" id="A0A4V1C6A0"/>
<name>A0A4V1C6A0_PYROR</name>
<protein>
    <submittedName>
        <fullName evidence="1">Uncharacterized protein</fullName>
    </submittedName>
</protein>
<accession>A0A4V1C6A0</accession>
<sequence>MIGVKAALLLLATTLGVQGQTPGNGTTPTGPHCVRGATYCGYILLHDKDYTSDQIVKAYCQGRDKCDSEGVPKDKDAWKYTLFVCLPDGKIHKHKLNRRHGNFDCTDSVDTQVVPLVYCKPPKGASGLADDDICLNPKENRIGRCWEPGNLD</sequence>
<evidence type="ECO:0000313" key="2">
    <source>
        <dbReference type="Proteomes" id="UP000294847"/>
    </source>
</evidence>
<reference evidence="1 2" key="1">
    <citation type="journal article" date="2019" name="Mol. Biol. Evol.">
        <title>Blast fungal genomes show frequent chromosomal changes, gene gains and losses, and effector gene turnover.</title>
        <authorList>
            <person name="Gomez Luciano L.B."/>
            <person name="Jason Tsai I."/>
            <person name="Chuma I."/>
            <person name="Tosa Y."/>
            <person name="Chen Y.H."/>
            <person name="Li J.Y."/>
            <person name="Li M.Y."/>
            <person name="Jade Lu M.Y."/>
            <person name="Nakayashiki H."/>
            <person name="Li W.H."/>
        </authorList>
    </citation>
    <scope>NUCLEOTIDE SEQUENCE [LARGE SCALE GENOMIC DNA]</scope>
    <source>
        <strain evidence="1">MZ5-1-6</strain>
    </source>
</reference>